<accession>A0AAE3KPR7</accession>
<dbReference type="PANTHER" id="PTHR22946">
    <property type="entry name" value="DIENELACTONE HYDROLASE DOMAIN-CONTAINING PROTEIN-RELATED"/>
    <property type="match status" value="1"/>
</dbReference>
<keyword evidence="2 3" id="KW-0378">Hydrolase</keyword>
<dbReference type="Proteomes" id="UP001206128">
    <property type="component" value="Unassembled WGS sequence"/>
</dbReference>
<organism evidence="3 4">
    <name type="scientific">Goodfellowiella coeruleoviolacea</name>
    <dbReference type="NCBI Taxonomy" id="334858"/>
    <lineage>
        <taxon>Bacteria</taxon>
        <taxon>Bacillati</taxon>
        <taxon>Actinomycetota</taxon>
        <taxon>Actinomycetes</taxon>
        <taxon>Pseudonocardiales</taxon>
        <taxon>Pseudonocardiaceae</taxon>
        <taxon>Goodfellowiella</taxon>
    </lineage>
</organism>
<keyword evidence="4" id="KW-1185">Reference proteome</keyword>
<dbReference type="AlphaFoldDB" id="A0AAE3KPR7"/>
<reference evidence="3" key="1">
    <citation type="submission" date="2022-06" db="EMBL/GenBank/DDBJ databases">
        <title>Genomic Encyclopedia of Archaeal and Bacterial Type Strains, Phase II (KMG-II): from individual species to whole genera.</title>
        <authorList>
            <person name="Goeker M."/>
        </authorList>
    </citation>
    <scope>NUCLEOTIDE SEQUENCE</scope>
    <source>
        <strain evidence="3">DSM 43935</strain>
    </source>
</reference>
<dbReference type="EMBL" id="JAMTCK010000025">
    <property type="protein sequence ID" value="MCP2170168.1"/>
    <property type="molecule type" value="Genomic_DNA"/>
</dbReference>
<evidence type="ECO:0000256" key="1">
    <source>
        <dbReference type="ARBA" id="ARBA00008645"/>
    </source>
</evidence>
<evidence type="ECO:0000313" key="4">
    <source>
        <dbReference type="Proteomes" id="UP001206128"/>
    </source>
</evidence>
<proteinExistence type="inferred from homology"/>
<sequence>MTTQPQTADAVADRPDDQLDALLTDIAEDFSTSPRSPILHTPAEHGLSFQDVTFPSEDGTPLEGWFVPAEGADTVVVINHPRWFSRSGLPAHLEPWRSKWAGTGNDVEVNFVPDIAILHAAGYHVLAYDLRNFGHSGAANGGLTSGGIFESRDVIGSLRYVRSRPDLNDAKIALFSRCLGANATLFAMERAPQAFEHVRCLVACQPLSARVVLEQGAKRNGLPVECVDEIGRRIRLRTSFHLDAMSPVAAARSVRTPTLVYQVHDDPMTRPTDVQAVFDAIPGQDGRDKELFWITGTTRRWDGYLHFQNNPTRVLDWLARHTR</sequence>
<dbReference type="InterPro" id="IPR029058">
    <property type="entry name" value="AB_hydrolase_fold"/>
</dbReference>
<evidence type="ECO:0000313" key="3">
    <source>
        <dbReference type="EMBL" id="MCP2170168.1"/>
    </source>
</evidence>
<dbReference type="SUPFAM" id="SSF53474">
    <property type="entry name" value="alpha/beta-Hydrolases"/>
    <property type="match status" value="1"/>
</dbReference>
<dbReference type="RefSeq" id="WP_253780079.1">
    <property type="nucleotide sequence ID" value="NZ_JAMTCK010000025.1"/>
</dbReference>
<dbReference type="GO" id="GO:0052689">
    <property type="term" value="F:carboxylic ester hydrolase activity"/>
    <property type="evidence" value="ECO:0007669"/>
    <property type="project" value="UniProtKB-ARBA"/>
</dbReference>
<comment type="caution">
    <text evidence="3">The sequence shown here is derived from an EMBL/GenBank/DDBJ whole genome shotgun (WGS) entry which is preliminary data.</text>
</comment>
<gene>
    <name evidence="3" type="ORF">LX83_007059</name>
</gene>
<dbReference type="InterPro" id="IPR050261">
    <property type="entry name" value="FrsA_esterase"/>
</dbReference>
<dbReference type="Gene3D" id="3.40.50.1820">
    <property type="entry name" value="alpha/beta hydrolase"/>
    <property type="match status" value="1"/>
</dbReference>
<name>A0AAE3KPR7_9PSEU</name>
<comment type="similarity">
    <text evidence="1">Belongs to the AB hydrolase superfamily.</text>
</comment>
<dbReference type="PANTHER" id="PTHR22946:SF9">
    <property type="entry name" value="POLYKETIDE TRANSFERASE AF380"/>
    <property type="match status" value="1"/>
</dbReference>
<protein>
    <submittedName>
        <fullName evidence="3">Alpha/beta hydrolase family protein</fullName>
    </submittedName>
</protein>
<evidence type="ECO:0000256" key="2">
    <source>
        <dbReference type="ARBA" id="ARBA00022801"/>
    </source>
</evidence>